<protein>
    <submittedName>
        <fullName evidence="1">Uncharacterized protein</fullName>
    </submittedName>
</protein>
<organism evidence="1 2">
    <name type="scientific">Novosphingobium mathurense</name>
    <dbReference type="NCBI Taxonomy" id="428990"/>
    <lineage>
        <taxon>Bacteria</taxon>
        <taxon>Pseudomonadati</taxon>
        <taxon>Pseudomonadota</taxon>
        <taxon>Alphaproteobacteria</taxon>
        <taxon>Sphingomonadales</taxon>
        <taxon>Sphingomonadaceae</taxon>
        <taxon>Novosphingobium</taxon>
    </lineage>
</organism>
<dbReference type="AlphaFoldDB" id="A0A1U6IMJ0"/>
<sequence>MSGTGIGDGDDALPSHRPTRLAASIAQADHMAHMAAVLIDHDAIARKSDDP</sequence>
<proteinExistence type="predicted"/>
<evidence type="ECO:0000313" key="1">
    <source>
        <dbReference type="EMBL" id="SLK09239.1"/>
    </source>
</evidence>
<dbReference type="Proteomes" id="UP000190989">
    <property type="component" value="Unassembled WGS sequence"/>
</dbReference>
<keyword evidence="2" id="KW-1185">Reference proteome</keyword>
<accession>A0A1U6IMJ0</accession>
<evidence type="ECO:0000313" key="2">
    <source>
        <dbReference type="Proteomes" id="UP000190989"/>
    </source>
</evidence>
<reference evidence="2" key="1">
    <citation type="submission" date="2017-02" db="EMBL/GenBank/DDBJ databases">
        <authorList>
            <person name="Varghese N."/>
            <person name="Submissions S."/>
        </authorList>
    </citation>
    <scope>NUCLEOTIDE SEQUENCE [LARGE SCALE GENOMIC DNA]</scope>
    <source>
        <strain evidence="2">SM117</strain>
    </source>
</reference>
<dbReference type="EMBL" id="FVZE01000009">
    <property type="protein sequence ID" value="SLK09239.1"/>
    <property type="molecule type" value="Genomic_DNA"/>
</dbReference>
<gene>
    <name evidence="1" type="ORF">SAMN06295987_109112</name>
</gene>
<name>A0A1U6IMJ0_9SPHN</name>